<dbReference type="Proteomes" id="UP000017126">
    <property type="component" value="Unassembled WGS sequence"/>
</dbReference>
<evidence type="ECO:0008006" key="3">
    <source>
        <dbReference type="Google" id="ProtNLM"/>
    </source>
</evidence>
<name>A0AAV3KXY0_ENTFC</name>
<dbReference type="RefSeq" id="WP_023043235.1">
    <property type="nucleotide sequence ID" value="NZ_KI518290.1"/>
</dbReference>
<accession>A0AAV3KXY0</accession>
<organism evidence="1 2">
    <name type="scientific">Enterococcus faecium 10/96A</name>
    <dbReference type="NCBI Taxonomy" id="1391465"/>
    <lineage>
        <taxon>Bacteria</taxon>
        <taxon>Bacillati</taxon>
        <taxon>Bacillota</taxon>
        <taxon>Bacilli</taxon>
        <taxon>Lactobacillales</taxon>
        <taxon>Enterococcaceae</taxon>
        <taxon>Enterococcus</taxon>
    </lineage>
</organism>
<dbReference type="EMBL" id="AXOL01000070">
    <property type="protein sequence ID" value="ERT48229.1"/>
    <property type="molecule type" value="Genomic_DNA"/>
</dbReference>
<dbReference type="Pfam" id="PF19595">
    <property type="entry name" value="DUF6100"/>
    <property type="match status" value="1"/>
</dbReference>
<dbReference type="AlphaFoldDB" id="A0AAV3KXY0"/>
<evidence type="ECO:0000313" key="1">
    <source>
        <dbReference type="EMBL" id="ERT48229.1"/>
    </source>
</evidence>
<dbReference type="InterPro" id="IPR046082">
    <property type="entry name" value="DUF6100"/>
</dbReference>
<proteinExistence type="predicted"/>
<gene>
    <name evidence="1" type="ORF">O991_02661</name>
</gene>
<protein>
    <recommendedName>
        <fullName evidence="3">Phage protein</fullName>
    </recommendedName>
</protein>
<evidence type="ECO:0000313" key="2">
    <source>
        <dbReference type="Proteomes" id="UP000017126"/>
    </source>
</evidence>
<sequence length="225" mass="26379">MTKFLDTMGKIRRLEKRLQEQLASTQWFCENGSIYEVYLHSLNLEETAERLVLLTRVLPAYTGVPNAKLEVERRIKDCIPVEIGFTAEDWFCLRIPALLPKKAGGSADYVRSFLYPAMRAFFEKQPPVRYRDCILIYRHVYDKARPERKRRDHDNIEINMVSDIVAMYVMTDDGPSVCSHYYCSAEGPADRTEVYVVPKWDFPIWLVKETRMPDEGVPLYEKRKI</sequence>
<comment type="caution">
    <text evidence="1">The sequence shown here is derived from an EMBL/GenBank/DDBJ whole genome shotgun (WGS) entry which is preliminary data.</text>
</comment>
<reference evidence="1 2" key="1">
    <citation type="submission" date="2013-09" db="EMBL/GenBank/DDBJ databases">
        <title>The Genome Sequence of Enterococcus faecium 10/96A.</title>
        <authorList>
            <consortium name="The Broad Institute Genome Sequencing Platform"/>
            <consortium name="The Broad Institute Genome Sequencing Center for Infectious Disease"/>
            <person name="Earl A.M."/>
            <person name="Gilmore M.S."/>
            <person name="Lebreton F."/>
            <person name="Courvalin P."/>
            <person name="Walker B."/>
            <person name="Young S.K."/>
            <person name="Zeng Q."/>
            <person name="Gargeya S."/>
            <person name="Fitzgerald M."/>
            <person name="Haas B."/>
            <person name="Abouelleil A."/>
            <person name="Alvarado L."/>
            <person name="Arachchi H.M."/>
            <person name="Berlin A.M."/>
            <person name="Chapman S.B."/>
            <person name="Dewar J."/>
            <person name="Goldberg J."/>
            <person name="Griggs A."/>
            <person name="Gujja S."/>
            <person name="Hansen M."/>
            <person name="Howarth C."/>
            <person name="Imamovic A."/>
            <person name="Larimer J."/>
            <person name="McCowan C."/>
            <person name="Murphy C."/>
            <person name="Neiman D."/>
            <person name="Pearson M."/>
            <person name="Priest M."/>
            <person name="Roberts A."/>
            <person name="Saif S."/>
            <person name="Shea T."/>
            <person name="Sisk P."/>
            <person name="Sykes S."/>
            <person name="Wortman J."/>
            <person name="Nusbaum C."/>
            <person name="Birren B."/>
        </authorList>
    </citation>
    <scope>NUCLEOTIDE SEQUENCE [LARGE SCALE GENOMIC DNA]</scope>
    <source>
        <strain evidence="1 2">10/96A</strain>
    </source>
</reference>